<dbReference type="Gene3D" id="2.160.20.80">
    <property type="entry name" value="E3 ubiquitin-protein ligase SopA"/>
    <property type="match status" value="1"/>
</dbReference>
<dbReference type="SUPFAM" id="SSF141571">
    <property type="entry name" value="Pentapeptide repeat-like"/>
    <property type="match status" value="1"/>
</dbReference>
<feature type="transmembrane region" description="Helical" evidence="1">
    <location>
        <begin position="221"/>
        <end position="241"/>
    </location>
</feature>
<keyword evidence="1" id="KW-0472">Membrane</keyword>
<keyword evidence="3" id="KW-1185">Reference proteome</keyword>
<keyword evidence="1" id="KW-0812">Transmembrane</keyword>
<dbReference type="InterPro" id="IPR051082">
    <property type="entry name" value="Pentapeptide-BTB/POZ_domain"/>
</dbReference>
<evidence type="ECO:0000313" key="2">
    <source>
        <dbReference type="EMBL" id="GAK49386.1"/>
    </source>
</evidence>
<dbReference type="EMBL" id="DF820455">
    <property type="protein sequence ID" value="GAK49386.1"/>
    <property type="molecule type" value="Genomic_DNA"/>
</dbReference>
<gene>
    <name evidence="2" type="ORF">U14_00608</name>
</gene>
<accession>A0A0S6VQE6</accession>
<organism evidence="2">
    <name type="scientific">Candidatus Moduliflexus flocculans</name>
    <dbReference type="NCBI Taxonomy" id="1499966"/>
    <lineage>
        <taxon>Bacteria</taxon>
        <taxon>Candidatus Moduliflexota</taxon>
        <taxon>Candidatus Moduliflexia</taxon>
        <taxon>Candidatus Moduliflexales</taxon>
        <taxon>Candidatus Moduliflexaceae</taxon>
    </lineage>
</organism>
<dbReference type="AlphaFoldDB" id="A0A0S6VQE6"/>
<name>A0A0S6VQE6_9BACT</name>
<proteinExistence type="predicted"/>
<sequence>MLMSEKTDLEEIAMEEKYIIYTEKDVQRFLKEGHSLRNVPFRYGQFRGIDLSKKDLTDADFRDADLREANLEQAILINADFRGADLSGANLVRTNLQNAKFDNAQLNRTKFDRAIMVNASLKNTALYGAYLRLVTADNADFSGANLQRAHLDGMMGTKSVKFDRADMRDAHVRYVGFDMTALKKVGAQTGSKYPERGWTPNVFSFTKTSWTEFMPHISFSWLFRGIGMLFHFVFWPVRFVIKQMASVSKGTRT</sequence>
<dbReference type="Pfam" id="PF00805">
    <property type="entry name" value="Pentapeptide"/>
    <property type="match status" value="2"/>
</dbReference>
<evidence type="ECO:0000256" key="1">
    <source>
        <dbReference type="SAM" id="Phobius"/>
    </source>
</evidence>
<dbReference type="InterPro" id="IPR001646">
    <property type="entry name" value="5peptide_repeat"/>
</dbReference>
<dbReference type="STRING" id="1499966.U14_00608"/>
<dbReference type="Proteomes" id="UP000030700">
    <property type="component" value="Unassembled WGS sequence"/>
</dbReference>
<keyword evidence="1" id="KW-1133">Transmembrane helix</keyword>
<evidence type="ECO:0000313" key="3">
    <source>
        <dbReference type="Proteomes" id="UP000030700"/>
    </source>
</evidence>
<dbReference type="HOGENOM" id="CLU_1248604_0_0_0"/>
<protein>
    <submittedName>
        <fullName evidence="2">Pentapeptide repeat protein</fullName>
    </submittedName>
</protein>
<dbReference type="PANTHER" id="PTHR14136">
    <property type="entry name" value="BTB_POZ DOMAIN-CONTAINING PROTEIN KCTD9"/>
    <property type="match status" value="1"/>
</dbReference>
<reference evidence="2" key="1">
    <citation type="journal article" date="2015" name="PeerJ">
        <title>First genomic representation of candidate bacterial phylum KSB3 points to enhanced environmental sensing as a trigger of wastewater bulking.</title>
        <authorList>
            <person name="Sekiguchi Y."/>
            <person name="Ohashi A."/>
            <person name="Parks D.H."/>
            <person name="Yamauchi T."/>
            <person name="Tyson G.W."/>
            <person name="Hugenholtz P."/>
        </authorList>
    </citation>
    <scope>NUCLEOTIDE SEQUENCE [LARGE SCALE GENOMIC DNA]</scope>
</reference>
<dbReference type="PANTHER" id="PTHR14136:SF17">
    <property type="entry name" value="BTB_POZ DOMAIN-CONTAINING PROTEIN KCTD9"/>
    <property type="match status" value="1"/>
</dbReference>